<organism evidence="1 2">
    <name type="scientific">Panagrolaimus sp. JU765</name>
    <dbReference type="NCBI Taxonomy" id="591449"/>
    <lineage>
        <taxon>Eukaryota</taxon>
        <taxon>Metazoa</taxon>
        <taxon>Ecdysozoa</taxon>
        <taxon>Nematoda</taxon>
        <taxon>Chromadorea</taxon>
        <taxon>Rhabditida</taxon>
        <taxon>Tylenchina</taxon>
        <taxon>Panagrolaimomorpha</taxon>
        <taxon>Panagrolaimoidea</taxon>
        <taxon>Panagrolaimidae</taxon>
        <taxon>Panagrolaimus</taxon>
    </lineage>
</organism>
<accession>A0AC34Q2W6</accession>
<protein>
    <submittedName>
        <fullName evidence="2">BHLH domain-containing protein</fullName>
    </submittedName>
</protein>
<dbReference type="Proteomes" id="UP000887576">
    <property type="component" value="Unplaced"/>
</dbReference>
<sequence>MEEPYMTRSGRRRRLVSEPATTVVPTTRRVKVNSGDNSKYSTVILVRPNPITKIVKNSSSKPLAASKNAQNVSTSNSSSTITPLLPNKTQSLSTMPIVRSLDSGISLGGYVYESTESASTSRSSTSNSKMSTPSGSKRSSPTTTKLRAVPINILQTQRNRESPTERQLYLTSDSPNSFNARELDDIIIDEILQLEDEAQLRGGTGKNHSLPISVSFNDNLTTLPSSLHGGMGSNHTGSAARPIPSGGSSGNSLQSGSPNGPIGIPIANSAAFRQVVSSSAPTSSFDMEAFVRGGRGGSNSSNQSHADNDFYRDRRKKDIHNMIERRRRYNINDRIKELGLMLPKSTAEEMKLNKGTILKASCDYIRQLQQDRDVMLKQQQEKQRLEEAAKLYAKRIKELEEHLQKNGVVVPEGTSVPPLSSITTETTKSHVRPIKQEPYDEPLSPSQTPTGSYTSSGFMNQMQEMQIASPGGYHQGNGPMVGSLPADSSFGHYHPRHNFFPSSSPITTPQASSNHGSLSEYGTPNSAWSPLAGSLQQSMLQNNSFDFVMEDLSSQDPMLGGSNLVSQMSPEIQWDQAGFSPESQQLKSNASHSLSIDY</sequence>
<evidence type="ECO:0000313" key="2">
    <source>
        <dbReference type="WBParaSite" id="JU765_v2.g12294.t1"/>
    </source>
</evidence>
<proteinExistence type="predicted"/>
<evidence type="ECO:0000313" key="1">
    <source>
        <dbReference type="Proteomes" id="UP000887576"/>
    </source>
</evidence>
<reference evidence="2" key="1">
    <citation type="submission" date="2022-11" db="UniProtKB">
        <authorList>
            <consortium name="WormBaseParasite"/>
        </authorList>
    </citation>
    <scope>IDENTIFICATION</scope>
</reference>
<dbReference type="WBParaSite" id="JU765_v2.g12294.t1">
    <property type="protein sequence ID" value="JU765_v2.g12294.t1"/>
    <property type="gene ID" value="JU765_v2.g12294"/>
</dbReference>
<name>A0AC34Q2W6_9BILA</name>